<dbReference type="Gramene" id="KCW73137">
    <property type="protein sequence ID" value="KCW73137"/>
    <property type="gene ID" value="EUGRSUZ_E01592"/>
</dbReference>
<protein>
    <submittedName>
        <fullName evidence="1">Uncharacterized protein</fullName>
    </submittedName>
</protein>
<proteinExistence type="predicted"/>
<dbReference type="InParanoid" id="A0A059C444"/>
<dbReference type="AlphaFoldDB" id="A0A059C444"/>
<name>A0A059C444_EUCGR</name>
<reference evidence="1" key="1">
    <citation type="submission" date="2013-07" db="EMBL/GenBank/DDBJ databases">
        <title>The genome of Eucalyptus grandis.</title>
        <authorList>
            <person name="Schmutz J."/>
            <person name="Hayes R."/>
            <person name="Myburg A."/>
            <person name="Tuskan G."/>
            <person name="Grattapaglia D."/>
            <person name="Rokhsar D.S."/>
        </authorList>
    </citation>
    <scope>NUCLEOTIDE SEQUENCE</scope>
    <source>
        <tissue evidence="1">Leaf extractions</tissue>
    </source>
</reference>
<gene>
    <name evidence="1" type="ORF">EUGRSUZ_E01592</name>
</gene>
<dbReference type="EMBL" id="KK198757">
    <property type="protein sequence ID" value="KCW73137.1"/>
    <property type="molecule type" value="Genomic_DNA"/>
</dbReference>
<evidence type="ECO:0000313" key="1">
    <source>
        <dbReference type="EMBL" id="KCW73137.1"/>
    </source>
</evidence>
<accession>A0A059C444</accession>
<organism evidence="1">
    <name type="scientific">Eucalyptus grandis</name>
    <name type="common">Flooded gum</name>
    <dbReference type="NCBI Taxonomy" id="71139"/>
    <lineage>
        <taxon>Eukaryota</taxon>
        <taxon>Viridiplantae</taxon>
        <taxon>Streptophyta</taxon>
        <taxon>Embryophyta</taxon>
        <taxon>Tracheophyta</taxon>
        <taxon>Spermatophyta</taxon>
        <taxon>Magnoliopsida</taxon>
        <taxon>eudicotyledons</taxon>
        <taxon>Gunneridae</taxon>
        <taxon>Pentapetalae</taxon>
        <taxon>rosids</taxon>
        <taxon>malvids</taxon>
        <taxon>Myrtales</taxon>
        <taxon>Myrtaceae</taxon>
        <taxon>Myrtoideae</taxon>
        <taxon>Eucalypteae</taxon>
        <taxon>Eucalyptus</taxon>
    </lineage>
</organism>
<sequence>MGFALLFHFWVLFFVLSLFSRWGKTELFFFITFPRLRVIGGCWHVELNWKTLRHAKARMKRRRNDYRKDGNDEKAKMLLEK</sequence>